<evidence type="ECO:0000256" key="4">
    <source>
        <dbReference type="ARBA" id="ARBA00023136"/>
    </source>
</evidence>
<evidence type="ECO:0000313" key="8">
    <source>
        <dbReference type="EMBL" id="ADU97424.1"/>
    </source>
</evidence>
<keyword evidence="4 7" id="KW-0472">Membrane</keyword>
<dbReference type="STRING" id="648996.Theam_1462"/>
<name>E8T495_THEA1</name>
<protein>
    <recommendedName>
        <fullName evidence="7">Flagellar L-ring protein</fullName>
    </recommendedName>
    <alternativeName>
        <fullName evidence="7">Basal body L-ring protein</fullName>
    </alternativeName>
</protein>
<dbReference type="Pfam" id="PF02107">
    <property type="entry name" value="FlgH"/>
    <property type="match status" value="1"/>
</dbReference>
<dbReference type="InterPro" id="IPR000527">
    <property type="entry name" value="Flag_Lring"/>
</dbReference>
<comment type="subcellular location">
    <subcellularLocation>
        <location evidence="7">Cell outer membrane</location>
        <topology evidence="7">Lipid-anchor</topology>
    </subcellularLocation>
    <subcellularLocation>
        <location evidence="7">Bacterial flagellum basal body</location>
    </subcellularLocation>
</comment>
<dbReference type="EMBL" id="CP002444">
    <property type="protein sequence ID" value="ADU97424.1"/>
    <property type="molecule type" value="Genomic_DNA"/>
</dbReference>
<dbReference type="KEGG" id="tam:Theam_1462"/>
<evidence type="ECO:0000256" key="7">
    <source>
        <dbReference type="HAMAP-Rule" id="MF_00415"/>
    </source>
</evidence>
<gene>
    <name evidence="7" type="primary">flgH</name>
    <name evidence="8" type="ordered locus">Theam_1462</name>
</gene>
<dbReference type="Proteomes" id="UP000006362">
    <property type="component" value="Chromosome"/>
</dbReference>
<keyword evidence="8" id="KW-0282">Flagellum</keyword>
<dbReference type="GO" id="GO:0009279">
    <property type="term" value="C:cell outer membrane"/>
    <property type="evidence" value="ECO:0007669"/>
    <property type="project" value="UniProtKB-SubCell"/>
</dbReference>
<dbReference type="OrthoDB" id="9789227at2"/>
<dbReference type="eggNOG" id="COG2063">
    <property type="taxonomic scope" value="Bacteria"/>
</dbReference>
<keyword evidence="3 7" id="KW-0732">Signal</keyword>
<evidence type="ECO:0000256" key="6">
    <source>
        <dbReference type="ARBA" id="ARBA00023237"/>
    </source>
</evidence>
<sequence length="231" mass="24749">MQGRWGRLGGVLVGIVILSLVGSCGSDRNKGSLVAFPAAPPPEIPQPKPSPGSLFTGYSNLFSDPKAHKVGDVVTITVYENLSGSGSVQNDTSKKSSYNLSVSKPILFGRPFPGRSKDPLVGFSTAPSKSFAGKGSTSRSAKLIATISARVVKVYPNGDLYIVGKKVVKINDDEEVLRISGIVRPEDIGPDNTVPSSKIADMYVEYNGKGYFNQESRPGWLARFLAKIWPF</sequence>
<evidence type="ECO:0000313" key="9">
    <source>
        <dbReference type="Proteomes" id="UP000006362"/>
    </source>
</evidence>
<dbReference type="RefSeq" id="WP_013538210.1">
    <property type="nucleotide sequence ID" value="NC_014926.1"/>
</dbReference>
<evidence type="ECO:0000256" key="2">
    <source>
        <dbReference type="ARBA" id="ARBA00006929"/>
    </source>
</evidence>
<dbReference type="GO" id="GO:0003774">
    <property type="term" value="F:cytoskeletal motor activity"/>
    <property type="evidence" value="ECO:0007669"/>
    <property type="project" value="InterPro"/>
</dbReference>
<keyword evidence="5 7" id="KW-0975">Bacterial flagellum</keyword>
<comment type="subunit">
    <text evidence="7">The basal body constitutes a major portion of the flagellar organelle and consists of four rings (L,P,S, and M) mounted on a central rod.</text>
</comment>
<proteinExistence type="inferred from homology"/>
<dbReference type="GO" id="GO:0071973">
    <property type="term" value="P:bacterial-type flagellum-dependent cell motility"/>
    <property type="evidence" value="ECO:0007669"/>
    <property type="project" value="InterPro"/>
</dbReference>
<dbReference type="HAMAP" id="MF_00415">
    <property type="entry name" value="FlgH"/>
    <property type="match status" value="1"/>
</dbReference>
<comment type="function">
    <text evidence="1 7">Assembles around the rod to form the L-ring and probably protects the motor/basal body from shearing forces during rotation.</text>
</comment>
<dbReference type="PRINTS" id="PR01008">
    <property type="entry name" value="FLGLRINGFLGH"/>
</dbReference>
<dbReference type="PANTHER" id="PTHR34933:SF1">
    <property type="entry name" value="FLAGELLAR L-RING PROTEIN"/>
    <property type="match status" value="1"/>
</dbReference>
<evidence type="ECO:0000256" key="5">
    <source>
        <dbReference type="ARBA" id="ARBA00023143"/>
    </source>
</evidence>
<reference evidence="8" key="1">
    <citation type="submission" date="2011-01" db="EMBL/GenBank/DDBJ databases">
        <title>Complete sequence of chromosome of Thermovibrio ammonificans HB-1.</title>
        <authorList>
            <consortium name="US DOE Joint Genome Institute"/>
            <person name="Lucas S."/>
            <person name="Copeland A."/>
            <person name="Lapidus A."/>
            <person name="Cheng J.-F."/>
            <person name="Goodwin L."/>
            <person name="Pitluck S."/>
            <person name="Davenport K."/>
            <person name="Detter J.C."/>
            <person name="Han C."/>
            <person name="Tapia R."/>
            <person name="Land M."/>
            <person name="Hauser L."/>
            <person name="Kyrpides N."/>
            <person name="Ivanova N."/>
            <person name="Ovchinnikova G."/>
            <person name="Vetriani C."/>
            <person name="Woyke T."/>
        </authorList>
    </citation>
    <scope>NUCLEOTIDE SEQUENCE [LARGE SCALE GENOMIC DNA]</scope>
    <source>
        <strain evidence="8">HB-1</strain>
    </source>
</reference>
<dbReference type="GO" id="GO:0009427">
    <property type="term" value="C:bacterial-type flagellum basal body, distal rod, L ring"/>
    <property type="evidence" value="ECO:0007669"/>
    <property type="project" value="InterPro"/>
</dbReference>
<keyword evidence="9" id="KW-1185">Reference proteome</keyword>
<keyword evidence="7" id="KW-0449">Lipoprotein</keyword>
<evidence type="ECO:0000256" key="1">
    <source>
        <dbReference type="ARBA" id="ARBA00002591"/>
    </source>
</evidence>
<dbReference type="HOGENOM" id="CLU_069313_0_2_0"/>
<dbReference type="PROSITE" id="PS51257">
    <property type="entry name" value="PROKAR_LIPOPROTEIN"/>
    <property type="match status" value="1"/>
</dbReference>
<accession>E8T495</accession>
<keyword evidence="8" id="KW-0969">Cilium</keyword>
<keyword evidence="6 7" id="KW-0998">Cell outer membrane</keyword>
<keyword evidence="8" id="KW-0966">Cell projection</keyword>
<dbReference type="AlphaFoldDB" id="E8T495"/>
<evidence type="ECO:0000256" key="3">
    <source>
        <dbReference type="ARBA" id="ARBA00022729"/>
    </source>
</evidence>
<organism evidence="8 9">
    <name type="scientific">Thermovibrio ammonificans (strain DSM 15698 / JCM 12110 / HB-1)</name>
    <dbReference type="NCBI Taxonomy" id="648996"/>
    <lineage>
        <taxon>Bacteria</taxon>
        <taxon>Pseudomonadati</taxon>
        <taxon>Aquificota</taxon>
        <taxon>Aquificia</taxon>
        <taxon>Desulfurobacteriales</taxon>
        <taxon>Desulfurobacteriaceae</taxon>
        <taxon>Thermovibrio</taxon>
    </lineage>
</organism>
<dbReference type="PANTHER" id="PTHR34933">
    <property type="entry name" value="FLAGELLAR L-RING PROTEIN"/>
    <property type="match status" value="1"/>
</dbReference>
<comment type="similarity">
    <text evidence="2 7">Belongs to the FlgH family.</text>
</comment>